<dbReference type="PANTHER" id="PTHR22916:SF3">
    <property type="entry name" value="UDP-GLCNAC:BETAGAL BETA-1,3-N-ACETYLGLUCOSAMINYLTRANSFERASE-LIKE PROTEIN 1"/>
    <property type="match status" value="1"/>
</dbReference>
<dbReference type="GO" id="GO:0016758">
    <property type="term" value="F:hexosyltransferase activity"/>
    <property type="evidence" value="ECO:0007669"/>
    <property type="project" value="UniProtKB-ARBA"/>
</dbReference>
<dbReference type="CAZy" id="GT2">
    <property type="family name" value="Glycosyltransferase Family 2"/>
</dbReference>
<dbReference type="HOGENOM" id="CLU_025996_25_1_10"/>
<dbReference type="eggNOG" id="COG1216">
    <property type="taxonomic scope" value="Bacteria"/>
</dbReference>
<dbReference type="RefSeq" id="WP_013444483.1">
    <property type="nucleotide sequence ID" value="NC_014734.1"/>
</dbReference>
<sequence>MVSIIIPVFNRKKYTEAMISSIVVQTNPDWELLLVDDGSTDGTLDLLKSFVSKDNRIKLFQRDRLPKGGQTCRNIGFENSQGEYVIFFDSDDLIAPYCIEQRIRFMNEHKNVDFGIFPAHTFFDERNHSTCKKSDQIYGVKHKTDALSSFLRLEYQFTIWTNIYRKSSIVDLSWDENVLILQDLDFNISALIAGKSFAFAEDCKFDYYYRILYSSDTVCANFVSKEKCESTIYLFSKTLDKLSFMSDFKKYKRDLAFYIALYFERILIDADIDNIEKYLKFCHHKYSKSLTFRLSIVAKATMLFKSPNARMNIPHVFNMILIPRMGLSSLINKIKSK</sequence>
<dbReference type="PANTHER" id="PTHR22916">
    <property type="entry name" value="GLYCOSYLTRANSFERASE"/>
    <property type="match status" value="1"/>
</dbReference>
<dbReference type="SUPFAM" id="SSF53448">
    <property type="entry name" value="Nucleotide-diphospho-sugar transferases"/>
    <property type="match status" value="1"/>
</dbReference>
<dbReference type="InterPro" id="IPR029044">
    <property type="entry name" value="Nucleotide-diphossugar_trans"/>
</dbReference>
<name>E4T320_PALPW</name>
<reference evidence="2 3" key="2">
    <citation type="journal article" date="2011" name="Stand. Genomic Sci.">
        <title>Complete genome sequence of Paludibacter propionicigenes type strain (WB4).</title>
        <authorList>
            <person name="Gronow S."/>
            <person name="Munk C."/>
            <person name="Lapidus A."/>
            <person name="Nolan M."/>
            <person name="Lucas S."/>
            <person name="Hammon N."/>
            <person name="Deshpande S."/>
            <person name="Cheng J.F."/>
            <person name="Tapia R."/>
            <person name="Han C."/>
            <person name="Goodwin L."/>
            <person name="Pitluck S."/>
            <person name="Liolios K."/>
            <person name="Ivanova N."/>
            <person name="Mavromatis K."/>
            <person name="Mikhailova N."/>
            <person name="Pati A."/>
            <person name="Chen A."/>
            <person name="Palaniappan K."/>
            <person name="Land M."/>
            <person name="Hauser L."/>
            <person name="Chang Y.J."/>
            <person name="Jeffries C.D."/>
            <person name="Brambilla E."/>
            <person name="Rohde M."/>
            <person name="Goker M."/>
            <person name="Detter J.C."/>
            <person name="Woyke T."/>
            <person name="Bristow J."/>
            <person name="Eisen J.A."/>
            <person name="Markowitz V."/>
            <person name="Hugenholtz P."/>
            <person name="Kyrpides N.C."/>
            <person name="Klenk H.P."/>
        </authorList>
    </citation>
    <scope>NUCLEOTIDE SEQUENCE [LARGE SCALE GENOMIC DNA]</scope>
    <source>
        <strain evidence="3">DSM 17365 / JCM 13257 / WB4</strain>
    </source>
</reference>
<evidence type="ECO:0000259" key="1">
    <source>
        <dbReference type="Pfam" id="PF00535"/>
    </source>
</evidence>
<protein>
    <submittedName>
        <fullName evidence="2">Glycosyl transferase family 2</fullName>
    </submittedName>
</protein>
<dbReference type="Pfam" id="PF00535">
    <property type="entry name" value="Glycos_transf_2"/>
    <property type="match status" value="1"/>
</dbReference>
<keyword evidence="2" id="KW-0808">Transferase</keyword>
<dbReference type="InterPro" id="IPR001173">
    <property type="entry name" value="Glyco_trans_2-like"/>
</dbReference>
<dbReference type="STRING" id="694427.Palpr_0964"/>
<keyword evidence="3" id="KW-1185">Reference proteome</keyword>
<feature type="domain" description="Glycosyltransferase 2-like" evidence="1">
    <location>
        <begin position="3"/>
        <end position="120"/>
    </location>
</feature>
<dbReference type="Gene3D" id="3.90.550.10">
    <property type="entry name" value="Spore Coat Polysaccharide Biosynthesis Protein SpsA, Chain A"/>
    <property type="match status" value="1"/>
</dbReference>
<dbReference type="EMBL" id="CP002345">
    <property type="protein sequence ID" value="ADQ79114.1"/>
    <property type="molecule type" value="Genomic_DNA"/>
</dbReference>
<dbReference type="CDD" id="cd00761">
    <property type="entry name" value="Glyco_tranf_GTA_type"/>
    <property type="match status" value="1"/>
</dbReference>
<organism evidence="2 3">
    <name type="scientific">Paludibacter propionicigenes (strain DSM 17365 / JCM 13257 / WB4)</name>
    <dbReference type="NCBI Taxonomy" id="694427"/>
    <lineage>
        <taxon>Bacteria</taxon>
        <taxon>Pseudomonadati</taxon>
        <taxon>Bacteroidota</taxon>
        <taxon>Bacteroidia</taxon>
        <taxon>Bacteroidales</taxon>
        <taxon>Paludibacteraceae</taxon>
        <taxon>Paludibacter</taxon>
    </lineage>
</organism>
<evidence type="ECO:0000313" key="3">
    <source>
        <dbReference type="Proteomes" id="UP000008718"/>
    </source>
</evidence>
<dbReference type="OrthoDB" id="6307329at2"/>
<dbReference type="AlphaFoldDB" id="E4T320"/>
<gene>
    <name evidence="2" type="ordered locus">Palpr_0964</name>
</gene>
<evidence type="ECO:0000313" key="2">
    <source>
        <dbReference type="EMBL" id="ADQ79114.1"/>
    </source>
</evidence>
<dbReference type="KEGG" id="ppn:Palpr_0964"/>
<accession>E4T320</accession>
<proteinExistence type="predicted"/>
<reference key="1">
    <citation type="submission" date="2010-11" db="EMBL/GenBank/DDBJ databases">
        <title>The complete genome of Paludibacter propionicigenes DSM 17365.</title>
        <authorList>
            <consortium name="US DOE Joint Genome Institute (JGI-PGF)"/>
            <person name="Lucas S."/>
            <person name="Copeland A."/>
            <person name="Lapidus A."/>
            <person name="Bruce D."/>
            <person name="Goodwin L."/>
            <person name="Pitluck S."/>
            <person name="Kyrpides N."/>
            <person name="Mavromatis K."/>
            <person name="Ivanova N."/>
            <person name="Munk A.C."/>
            <person name="Brettin T."/>
            <person name="Detter J.C."/>
            <person name="Han C."/>
            <person name="Tapia R."/>
            <person name="Land M."/>
            <person name="Hauser L."/>
            <person name="Markowitz V."/>
            <person name="Cheng J.-F."/>
            <person name="Hugenholtz P."/>
            <person name="Woyke T."/>
            <person name="Wu D."/>
            <person name="Gronow S."/>
            <person name="Wellnitz S."/>
            <person name="Brambilla E."/>
            <person name="Klenk H.-P."/>
            <person name="Eisen J.A."/>
        </authorList>
    </citation>
    <scope>NUCLEOTIDE SEQUENCE</scope>
    <source>
        <strain>WB4</strain>
    </source>
</reference>
<dbReference type="Proteomes" id="UP000008718">
    <property type="component" value="Chromosome"/>
</dbReference>